<dbReference type="EMBL" id="BGZK01000233">
    <property type="protein sequence ID" value="GBP30427.1"/>
    <property type="molecule type" value="Genomic_DNA"/>
</dbReference>
<proteinExistence type="predicted"/>
<name>A0A4C1UWN1_EUMVA</name>
<dbReference type="AlphaFoldDB" id="A0A4C1UWN1"/>
<reference evidence="1 2" key="1">
    <citation type="journal article" date="2019" name="Commun. Biol.">
        <title>The bagworm genome reveals a unique fibroin gene that provides high tensile strength.</title>
        <authorList>
            <person name="Kono N."/>
            <person name="Nakamura H."/>
            <person name="Ohtoshi R."/>
            <person name="Tomita M."/>
            <person name="Numata K."/>
            <person name="Arakawa K."/>
        </authorList>
    </citation>
    <scope>NUCLEOTIDE SEQUENCE [LARGE SCALE GENOMIC DNA]</scope>
</reference>
<protein>
    <submittedName>
        <fullName evidence="1">Uncharacterized protein</fullName>
    </submittedName>
</protein>
<comment type="caution">
    <text evidence="1">The sequence shown here is derived from an EMBL/GenBank/DDBJ whole genome shotgun (WGS) entry which is preliminary data.</text>
</comment>
<dbReference type="Proteomes" id="UP000299102">
    <property type="component" value="Unassembled WGS sequence"/>
</dbReference>
<evidence type="ECO:0000313" key="1">
    <source>
        <dbReference type="EMBL" id="GBP30427.1"/>
    </source>
</evidence>
<gene>
    <name evidence="1" type="ORF">EVAR_20878_1</name>
</gene>
<sequence>MNTDNFSRGKLPYSHGKLERSRAKLSCPGTTPCEQWNRFCNAGVDACAISSVLQRYLSKSVQRRLPFVRSLSPASGGLANHVRLVAESAEELSQRVCCKKPILSSWSVFVQERGSVSAGGARAEAAPAPPPPPPALYANDLSPSHDPDYRTGGRNFVTALTFVTCSITPHIVCRSRITVRNSKSRVNTEGDAITYDTEPSPHVSDSYFARAYAKSSTPEAVTALVTLAFYSPNSQ</sequence>
<keyword evidence="2" id="KW-1185">Reference proteome</keyword>
<evidence type="ECO:0000313" key="2">
    <source>
        <dbReference type="Proteomes" id="UP000299102"/>
    </source>
</evidence>
<organism evidence="1 2">
    <name type="scientific">Eumeta variegata</name>
    <name type="common">Bagworm moth</name>
    <name type="synonym">Eumeta japonica</name>
    <dbReference type="NCBI Taxonomy" id="151549"/>
    <lineage>
        <taxon>Eukaryota</taxon>
        <taxon>Metazoa</taxon>
        <taxon>Ecdysozoa</taxon>
        <taxon>Arthropoda</taxon>
        <taxon>Hexapoda</taxon>
        <taxon>Insecta</taxon>
        <taxon>Pterygota</taxon>
        <taxon>Neoptera</taxon>
        <taxon>Endopterygota</taxon>
        <taxon>Lepidoptera</taxon>
        <taxon>Glossata</taxon>
        <taxon>Ditrysia</taxon>
        <taxon>Tineoidea</taxon>
        <taxon>Psychidae</taxon>
        <taxon>Oiketicinae</taxon>
        <taxon>Eumeta</taxon>
    </lineage>
</organism>
<accession>A0A4C1UWN1</accession>